<evidence type="ECO:0000259" key="10">
    <source>
        <dbReference type="Pfam" id="PF01059"/>
    </source>
</evidence>
<evidence type="ECO:0000256" key="6">
    <source>
        <dbReference type="ARBA" id="ARBA00023027"/>
    </source>
</evidence>
<evidence type="ECO:0000256" key="1">
    <source>
        <dbReference type="ARBA" id="ARBA00004141"/>
    </source>
</evidence>
<dbReference type="InterPro" id="IPR000260">
    <property type="entry name" value="NADH4_N"/>
</dbReference>
<feature type="transmembrane region" description="Helical" evidence="8">
    <location>
        <begin position="230"/>
        <end position="253"/>
    </location>
</feature>
<feature type="transmembrane region" description="Helical" evidence="8">
    <location>
        <begin position="265"/>
        <end position="285"/>
    </location>
</feature>
<dbReference type="InterPro" id="IPR003918">
    <property type="entry name" value="NADH_UbQ_OxRdtase"/>
</dbReference>
<dbReference type="Pfam" id="PF01059">
    <property type="entry name" value="Oxidored_q5_N"/>
    <property type="match status" value="1"/>
</dbReference>
<feature type="transmembrane region" description="Helical" evidence="8">
    <location>
        <begin position="6"/>
        <end position="24"/>
    </location>
</feature>
<feature type="transmembrane region" description="Helical" evidence="8">
    <location>
        <begin position="120"/>
        <end position="138"/>
    </location>
</feature>
<comment type="similarity">
    <text evidence="2">Belongs to the complex I subunit 4 family.</text>
</comment>
<dbReference type="EC" id="1.6.5.3" evidence="11"/>
<evidence type="ECO:0000313" key="11">
    <source>
        <dbReference type="EMBL" id="VAX39892.1"/>
    </source>
</evidence>
<sequence>MEPIFLLSLVIFLPTIGAILLLAFDKKAEEAMRYFALGITILTFIVTVFPLLSAYQEAVAKSAVAGEMVLQCSVPWISQWNINYQLGLDGISYPLVLLASFTSMLAMMASWSIKKQVKGYLMLFLLLETGMIGVFMALDFFLFYVFWEVMLLPMYFLIGVWGGPRKEYAAIKFFLYTLAGGVLMLIAMLMFYFGSANADAGIKSTFDIMRLAQIGQGKIEGVMFSEQVQLIAFILLFIGFAIKLPSFPVHTWLPDAHVEAPTPISMILAGVLLKMGGYGILRIAFPLCPFGAQYAAYALVVIGVISIIYGAFAALAQTDFKRLVAYSSVSHMGYVLIGIAVWKLGGNSDYWVLGMNGAVFQMLAHGVSSAGMFFMVGVIYDRVHHRDLNQFGGLMAKMPVYSALAMGIFFAGLGLPGLCGFIGEIFVVISMWNFSPFLAIIAASGVILTAGYILWAIQRVYLGPEYKGPHADEIVPMNAREMTIGFTFLIFAIILGVYPALMFDLINPSIDHLAKSLDAGYLNAIKEAAKTVTSVSK</sequence>
<dbReference type="PRINTS" id="PR01437">
    <property type="entry name" value="NUOXDRDTASE4"/>
</dbReference>
<feature type="transmembrane region" description="Helical" evidence="8">
    <location>
        <begin position="91"/>
        <end position="113"/>
    </location>
</feature>
<dbReference type="Pfam" id="PF00361">
    <property type="entry name" value="Proton_antipo_M"/>
    <property type="match status" value="1"/>
</dbReference>
<evidence type="ECO:0000259" key="9">
    <source>
        <dbReference type="Pfam" id="PF00361"/>
    </source>
</evidence>
<feature type="domain" description="NADH:ubiquinone oxidoreductase chain 4 N-terminal" evidence="10">
    <location>
        <begin position="40"/>
        <end position="127"/>
    </location>
</feature>
<dbReference type="InterPro" id="IPR001750">
    <property type="entry name" value="ND/Mrp_TM"/>
</dbReference>
<reference evidence="11" key="1">
    <citation type="submission" date="2018-06" db="EMBL/GenBank/DDBJ databases">
        <authorList>
            <person name="Zhirakovskaya E."/>
        </authorList>
    </citation>
    <scope>NUCLEOTIDE SEQUENCE</scope>
</reference>
<keyword evidence="11" id="KW-0560">Oxidoreductase</keyword>
<feature type="transmembrane region" description="Helical" evidence="8">
    <location>
        <begin position="437"/>
        <end position="457"/>
    </location>
</feature>
<proteinExistence type="inferred from homology"/>
<dbReference type="GO" id="GO:0042773">
    <property type="term" value="P:ATP synthesis coupled electron transport"/>
    <property type="evidence" value="ECO:0007669"/>
    <property type="project" value="InterPro"/>
</dbReference>
<evidence type="ECO:0000256" key="2">
    <source>
        <dbReference type="ARBA" id="ARBA00009025"/>
    </source>
</evidence>
<protein>
    <submittedName>
        <fullName evidence="11">NADH-ubiquinone oxidoreductase chain M</fullName>
        <ecNumber evidence="11">1.6.5.3</ecNumber>
    </submittedName>
</protein>
<dbReference type="EMBL" id="UOGL01000380">
    <property type="protein sequence ID" value="VAX39892.1"/>
    <property type="molecule type" value="Genomic_DNA"/>
</dbReference>
<organism evidence="11">
    <name type="scientific">hydrothermal vent metagenome</name>
    <dbReference type="NCBI Taxonomy" id="652676"/>
    <lineage>
        <taxon>unclassified sequences</taxon>
        <taxon>metagenomes</taxon>
        <taxon>ecological metagenomes</taxon>
    </lineage>
</organism>
<feature type="transmembrane region" description="Helical" evidence="8">
    <location>
        <begin position="484"/>
        <end position="503"/>
    </location>
</feature>
<dbReference type="NCBIfam" id="TIGR01972">
    <property type="entry name" value="NDH_I_M"/>
    <property type="match status" value="1"/>
</dbReference>
<dbReference type="InterPro" id="IPR010227">
    <property type="entry name" value="NADH_Q_OxRdtase_chainM/4"/>
</dbReference>
<evidence type="ECO:0000256" key="4">
    <source>
        <dbReference type="ARBA" id="ARBA00022967"/>
    </source>
</evidence>
<dbReference type="PANTHER" id="PTHR43507">
    <property type="entry name" value="NADH-UBIQUINONE OXIDOREDUCTASE CHAIN 4"/>
    <property type="match status" value="1"/>
</dbReference>
<keyword evidence="5 8" id="KW-1133">Transmembrane helix</keyword>
<keyword evidence="3 8" id="KW-0812">Transmembrane</keyword>
<gene>
    <name evidence="11" type="ORF">MNBD_PLANCTO02-2294</name>
</gene>
<feature type="transmembrane region" description="Helical" evidence="8">
    <location>
        <begin position="173"/>
        <end position="193"/>
    </location>
</feature>
<feature type="transmembrane region" description="Helical" evidence="8">
    <location>
        <begin position="362"/>
        <end position="380"/>
    </location>
</feature>
<feature type="transmembrane region" description="Helical" evidence="8">
    <location>
        <begin position="297"/>
        <end position="316"/>
    </location>
</feature>
<dbReference type="GO" id="GO:0003954">
    <property type="term" value="F:NADH dehydrogenase activity"/>
    <property type="evidence" value="ECO:0007669"/>
    <property type="project" value="TreeGrafter"/>
</dbReference>
<dbReference type="AlphaFoldDB" id="A0A3B1DGP8"/>
<keyword evidence="11" id="KW-0830">Ubiquinone</keyword>
<dbReference type="PANTHER" id="PTHR43507:SF1">
    <property type="entry name" value="NADH-UBIQUINONE OXIDOREDUCTASE CHAIN 4"/>
    <property type="match status" value="1"/>
</dbReference>
<evidence type="ECO:0000256" key="8">
    <source>
        <dbReference type="SAM" id="Phobius"/>
    </source>
</evidence>
<evidence type="ECO:0000256" key="7">
    <source>
        <dbReference type="ARBA" id="ARBA00023136"/>
    </source>
</evidence>
<comment type="subcellular location">
    <subcellularLocation>
        <location evidence="1">Membrane</location>
        <topology evidence="1">Multi-pass membrane protein</topology>
    </subcellularLocation>
</comment>
<evidence type="ECO:0000256" key="3">
    <source>
        <dbReference type="ARBA" id="ARBA00022692"/>
    </source>
</evidence>
<dbReference type="GO" id="GO:0015990">
    <property type="term" value="P:electron transport coupled proton transport"/>
    <property type="evidence" value="ECO:0007669"/>
    <property type="project" value="TreeGrafter"/>
</dbReference>
<keyword evidence="7 8" id="KW-0472">Membrane</keyword>
<dbReference type="GO" id="GO:0016020">
    <property type="term" value="C:membrane"/>
    <property type="evidence" value="ECO:0007669"/>
    <property type="project" value="UniProtKB-SubCell"/>
</dbReference>
<feature type="transmembrane region" description="Helical" evidence="8">
    <location>
        <begin position="401"/>
        <end position="431"/>
    </location>
</feature>
<feature type="domain" description="NADH:quinone oxidoreductase/Mrp antiporter transmembrane" evidence="9">
    <location>
        <begin position="137"/>
        <end position="446"/>
    </location>
</feature>
<name>A0A3B1DGP8_9ZZZZ</name>
<feature type="transmembrane region" description="Helical" evidence="8">
    <location>
        <begin position="31"/>
        <end position="52"/>
    </location>
</feature>
<dbReference type="GO" id="GO:0008137">
    <property type="term" value="F:NADH dehydrogenase (ubiquinone) activity"/>
    <property type="evidence" value="ECO:0007669"/>
    <property type="project" value="InterPro"/>
</dbReference>
<keyword evidence="6" id="KW-0520">NAD</keyword>
<keyword evidence="4" id="KW-1278">Translocase</keyword>
<dbReference type="GO" id="GO:0048039">
    <property type="term" value="F:ubiquinone binding"/>
    <property type="evidence" value="ECO:0007669"/>
    <property type="project" value="TreeGrafter"/>
</dbReference>
<feature type="transmembrane region" description="Helical" evidence="8">
    <location>
        <begin position="323"/>
        <end position="342"/>
    </location>
</feature>
<feature type="transmembrane region" description="Helical" evidence="8">
    <location>
        <begin position="144"/>
        <end position="161"/>
    </location>
</feature>
<accession>A0A3B1DGP8</accession>
<evidence type="ECO:0000256" key="5">
    <source>
        <dbReference type="ARBA" id="ARBA00022989"/>
    </source>
</evidence>